<dbReference type="GeneID" id="38777833"/>
<name>A0A401GFF2_9APHY</name>
<reference evidence="2 3" key="1">
    <citation type="journal article" date="2018" name="Sci. Rep.">
        <title>Genome sequence of the cauliflower mushroom Sparassis crispa (Hanabiratake) and its association with beneficial usage.</title>
        <authorList>
            <person name="Kiyama R."/>
            <person name="Furutani Y."/>
            <person name="Kawaguchi K."/>
            <person name="Nakanishi T."/>
        </authorList>
    </citation>
    <scope>NUCLEOTIDE SEQUENCE [LARGE SCALE GENOMIC DNA]</scope>
</reference>
<dbReference type="AlphaFoldDB" id="A0A401GFF2"/>
<evidence type="ECO:0000313" key="2">
    <source>
        <dbReference type="EMBL" id="GBE80916.1"/>
    </source>
</evidence>
<feature type="compositionally biased region" description="Polar residues" evidence="1">
    <location>
        <begin position="1"/>
        <end position="10"/>
    </location>
</feature>
<dbReference type="RefSeq" id="XP_027611829.1">
    <property type="nucleotide sequence ID" value="XM_027756028.1"/>
</dbReference>
<dbReference type="Proteomes" id="UP000287166">
    <property type="component" value="Unassembled WGS sequence"/>
</dbReference>
<gene>
    <name evidence="2" type="ORF">SCP_0306380</name>
</gene>
<dbReference type="InParanoid" id="A0A401GFF2"/>
<protein>
    <submittedName>
        <fullName evidence="2">Uncharacterized protein</fullName>
    </submittedName>
</protein>
<comment type="caution">
    <text evidence="2">The sequence shown here is derived from an EMBL/GenBank/DDBJ whole genome shotgun (WGS) entry which is preliminary data.</text>
</comment>
<feature type="region of interest" description="Disordered" evidence="1">
    <location>
        <begin position="1"/>
        <end position="30"/>
    </location>
</feature>
<evidence type="ECO:0000313" key="3">
    <source>
        <dbReference type="Proteomes" id="UP000287166"/>
    </source>
</evidence>
<feature type="compositionally biased region" description="Basic and acidic residues" evidence="1">
    <location>
        <begin position="14"/>
        <end position="23"/>
    </location>
</feature>
<accession>A0A401GFF2</accession>
<sequence>MHKSSNQRLITNIGKDEERRDENVNSMTARAGQDEVPEWLKRDGLVAGLLPIIDIWVWSP</sequence>
<dbReference type="EMBL" id="BFAD01000003">
    <property type="protein sequence ID" value="GBE80916.1"/>
    <property type="molecule type" value="Genomic_DNA"/>
</dbReference>
<proteinExistence type="predicted"/>
<evidence type="ECO:0000256" key="1">
    <source>
        <dbReference type="SAM" id="MobiDB-lite"/>
    </source>
</evidence>
<organism evidence="2 3">
    <name type="scientific">Sparassis crispa</name>
    <dbReference type="NCBI Taxonomy" id="139825"/>
    <lineage>
        <taxon>Eukaryota</taxon>
        <taxon>Fungi</taxon>
        <taxon>Dikarya</taxon>
        <taxon>Basidiomycota</taxon>
        <taxon>Agaricomycotina</taxon>
        <taxon>Agaricomycetes</taxon>
        <taxon>Polyporales</taxon>
        <taxon>Sparassidaceae</taxon>
        <taxon>Sparassis</taxon>
    </lineage>
</organism>
<keyword evidence="3" id="KW-1185">Reference proteome</keyword>